<keyword evidence="5" id="KW-1185">Reference proteome</keyword>
<evidence type="ECO:0000313" key="4">
    <source>
        <dbReference type="EMBL" id="EDM27099.1"/>
    </source>
</evidence>
<evidence type="ECO:0000313" key="5">
    <source>
        <dbReference type="Proteomes" id="UP000004947"/>
    </source>
</evidence>
<dbReference type="PROSITE" id="PS50022">
    <property type="entry name" value="FA58C_3"/>
    <property type="match status" value="1"/>
</dbReference>
<feature type="chain" id="PRO_5002694139" evidence="2">
    <location>
        <begin position="20"/>
        <end position="207"/>
    </location>
</feature>
<keyword evidence="2" id="KW-0732">Signal</keyword>
<dbReference type="OrthoDB" id="5513218at2"/>
<comment type="caution">
    <text evidence="4">The sequence shown here is derived from an EMBL/GenBank/DDBJ whole genome shotgun (WGS) entry which is preliminary data.</text>
</comment>
<dbReference type="SUPFAM" id="SSF49785">
    <property type="entry name" value="Galactose-binding domain-like"/>
    <property type="match status" value="1"/>
</dbReference>
<dbReference type="Pfam" id="PF00754">
    <property type="entry name" value="F5_F8_type_C"/>
    <property type="match status" value="1"/>
</dbReference>
<accession>A6DMA9</accession>
<organism evidence="4 5">
    <name type="scientific">Lentisphaera araneosa HTCC2155</name>
    <dbReference type="NCBI Taxonomy" id="313628"/>
    <lineage>
        <taxon>Bacteria</taxon>
        <taxon>Pseudomonadati</taxon>
        <taxon>Lentisphaerota</taxon>
        <taxon>Lentisphaeria</taxon>
        <taxon>Lentisphaerales</taxon>
        <taxon>Lentisphaeraceae</taxon>
        <taxon>Lentisphaera</taxon>
    </lineage>
</organism>
<dbReference type="STRING" id="313628.LNTAR_15557"/>
<name>A6DMA9_9BACT</name>
<proteinExistence type="predicted"/>
<dbReference type="Proteomes" id="UP000004947">
    <property type="component" value="Unassembled WGS sequence"/>
</dbReference>
<protein>
    <submittedName>
        <fullName evidence="4">Beta-mannosidase</fullName>
    </submittedName>
</protein>
<dbReference type="RefSeq" id="WP_007279008.1">
    <property type="nucleotide sequence ID" value="NZ_ABCK01000011.1"/>
</dbReference>
<dbReference type="InterPro" id="IPR000421">
    <property type="entry name" value="FA58C"/>
</dbReference>
<sequence>MKLYAILLAFLFNAHVLLAAEVTVTVSSKERDIQTFDGGKVFDGQMQSRWSSEFADKQFLKIVLPKALPIKTIEVIWENSYAKHYKVKISEDKKGWNLIHNNKNKESNSSDLIQIKKDKNTRYINLEFIKRATPYGFSIFEIKLNGKILKNFLKEHGIEDYELISIVEGKDQNSNKETQKETKPKSPSPKKESAPIKINKEDKLIYI</sequence>
<feature type="signal peptide" evidence="2">
    <location>
        <begin position="1"/>
        <end position="19"/>
    </location>
</feature>
<feature type="region of interest" description="Disordered" evidence="1">
    <location>
        <begin position="172"/>
        <end position="207"/>
    </location>
</feature>
<evidence type="ECO:0000259" key="3">
    <source>
        <dbReference type="PROSITE" id="PS50022"/>
    </source>
</evidence>
<reference evidence="4 5" key="1">
    <citation type="journal article" date="2010" name="J. Bacteriol.">
        <title>Genome sequence of Lentisphaera araneosa HTCC2155T, the type species of the order Lentisphaerales in the phylum Lentisphaerae.</title>
        <authorList>
            <person name="Thrash J.C."/>
            <person name="Cho J.C."/>
            <person name="Vergin K.L."/>
            <person name="Morris R.M."/>
            <person name="Giovannoni S.J."/>
        </authorList>
    </citation>
    <scope>NUCLEOTIDE SEQUENCE [LARGE SCALE GENOMIC DNA]</scope>
    <source>
        <strain evidence="4 5">HTCC2155</strain>
    </source>
</reference>
<dbReference type="eggNOG" id="COG2273">
    <property type="taxonomic scope" value="Bacteria"/>
</dbReference>
<dbReference type="InterPro" id="IPR008979">
    <property type="entry name" value="Galactose-bd-like_sf"/>
</dbReference>
<gene>
    <name evidence="4" type="ORF">LNTAR_15557</name>
</gene>
<evidence type="ECO:0000256" key="1">
    <source>
        <dbReference type="SAM" id="MobiDB-lite"/>
    </source>
</evidence>
<evidence type="ECO:0000256" key="2">
    <source>
        <dbReference type="SAM" id="SignalP"/>
    </source>
</evidence>
<dbReference type="EMBL" id="ABCK01000011">
    <property type="protein sequence ID" value="EDM27099.1"/>
    <property type="molecule type" value="Genomic_DNA"/>
</dbReference>
<dbReference type="AlphaFoldDB" id="A6DMA9"/>
<feature type="domain" description="F5/8 type C" evidence="3">
    <location>
        <begin position="5"/>
        <end position="147"/>
    </location>
</feature>
<dbReference type="Gene3D" id="2.60.120.260">
    <property type="entry name" value="Galactose-binding domain-like"/>
    <property type="match status" value="1"/>
</dbReference>